<reference evidence="9 10" key="1">
    <citation type="submission" date="2016-09" db="EMBL/GenBank/DDBJ databases">
        <authorList>
            <person name="Capua I."/>
            <person name="De Benedictis P."/>
            <person name="Joannis T."/>
            <person name="Lombin L.H."/>
            <person name="Cattoli G."/>
        </authorList>
    </citation>
    <scope>NUCLEOTIDE SEQUENCE [LARGE SCALE GENOMIC DNA]</scope>
    <source>
        <strain evidence="9 10">IMI 309357</strain>
    </source>
</reference>
<accession>A0A1G4BAE7</accession>
<dbReference type="STRING" id="1209926.A0A1G4BAE7"/>
<feature type="domain" description="Major facilitator superfamily (MFS) profile" evidence="8">
    <location>
        <begin position="42"/>
        <end position="371"/>
    </location>
</feature>
<evidence type="ECO:0000256" key="7">
    <source>
        <dbReference type="SAM" id="Phobius"/>
    </source>
</evidence>
<keyword evidence="2" id="KW-0813">Transport</keyword>
<evidence type="ECO:0000313" key="10">
    <source>
        <dbReference type="Proteomes" id="UP000176998"/>
    </source>
</evidence>
<sequence>MVSVNRAVPSEHPGQPSVAELSHATSPGAASSTYSILSQKRKVLVLCLASFAATFPPLLSFIFFPAINDLSQALHVSVGKINLTITSYMIVAGLAPAVLVDLADKIGRRIVYLFMMSVYCIASVGLALQSGWTALFLLRMLQNAGSAAAIAIGYGVVSDIAPPSERGRFHSPNIATAVGPILGGALTSYPGWRGIFWFLSILSGTCLFLTALILPETARSVVGDGSGEVSGLRRSCSIGRDNRFVARSNPQCQPCATNFPPRLTIIDHLRGYLILVYIDRGYSADPGLTVNLPWRTRDPVRSPKDTPVSRVLPSMESRILTKHRWEGGGPILSPAMPEPLAENPVSVSGPWPGRCYAPKGQSPDVAINDGG</sequence>
<dbReference type="GO" id="GO:0005886">
    <property type="term" value="C:plasma membrane"/>
    <property type="evidence" value="ECO:0007669"/>
    <property type="project" value="TreeGrafter"/>
</dbReference>
<dbReference type="SUPFAM" id="SSF103473">
    <property type="entry name" value="MFS general substrate transporter"/>
    <property type="match status" value="1"/>
</dbReference>
<dbReference type="GeneID" id="34559536"/>
<dbReference type="PANTHER" id="PTHR23502">
    <property type="entry name" value="MAJOR FACILITATOR SUPERFAMILY"/>
    <property type="match status" value="1"/>
</dbReference>
<evidence type="ECO:0000259" key="8">
    <source>
        <dbReference type="PROSITE" id="PS50850"/>
    </source>
</evidence>
<evidence type="ECO:0000313" key="9">
    <source>
        <dbReference type="EMBL" id="OHE98389.1"/>
    </source>
</evidence>
<evidence type="ECO:0000256" key="3">
    <source>
        <dbReference type="ARBA" id="ARBA00022692"/>
    </source>
</evidence>
<comment type="caution">
    <text evidence="9">The sequence shown here is derived from an EMBL/GenBank/DDBJ whole genome shotgun (WGS) entry which is preliminary data.</text>
</comment>
<dbReference type="InterPro" id="IPR020846">
    <property type="entry name" value="MFS_dom"/>
</dbReference>
<feature type="transmembrane region" description="Helical" evidence="7">
    <location>
        <begin position="43"/>
        <end position="65"/>
    </location>
</feature>
<dbReference type="InterPro" id="IPR036259">
    <property type="entry name" value="MFS_trans_sf"/>
</dbReference>
<feature type="region of interest" description="Disordered" evidence="6">
    <location>
        <begin position="331"/>
        <end position="371"/>
    </location>
</feature>
<evidence type="ECO:0000256" key="4">
    <source>
        <dbReference type="ARBA" id="ARBA00022989"/>
    </source>
</evidence>
<dbReference type="PANTHER" id="PTHR23502:SF51">
    <property type="entry name" value="QUINIDINE RESISTANCE PROTEIN 1-RELATED"/>
    <property type="match status" value="1"/>
</dbReference>
<feature type="transmembrane region" description="Helical" evidence="7">
    <location>
        <begin position="85"/>
        <end position="103"/>
    </location>
</feature>
<dbReference type="RefSeq" id="XP_022475539.1">
    <property type="nucleotide sequence ID" value="XM_022618026.1"/>
</dbReference>
<feature type="transmembrane region" description="Helical" evidence="7">
    <location>
        <begin position="195"/>
        <end position="214"/>
    </location>
</feature>
<dbReference type="OrthoDB" id="440553at2759"/>
<dbReference type="EMBL" id="MJBS01000047">
    <property type="protein sequence ID" value="OHE98389.1"/>
    <property type="molecule type" value="Genomic_DNA"/>
</dbReference>
<protein>
    <recommendedName>
        <fullName evidence="8">Major facilitator superfamily (MFS) profile domain-containing protein</fullName>
    </recommendedName>
</protein>
<dbReference type="Gene3D" id="1.20.1720.10">
    <property type="entry name" value="Multidrug resistance protein D"/>
    <property type="match status" value="1"/>
</dbReference>
<dbReference type="AlphaFoldDB" id="A0A1G4BAE7"/>
<gene>
    <name evidence="9" type="ORF">CORC01_06385</name>
</gene>
<organism evidence="9 10">
    <name type="scientific">Colletotrichum orchidophilum</name>
    <dbReference type="NCBI Taxonomy" id="1209926"/>
    <lineage>
        <taxon>Eukaryota</taxon>
        <taxon>Fungi</taxon>
        <taxon>Dikarya</taxon>
        <taxon>Ascomycota</taxon>
        <taxon>Pezizomycotina</taxon>
        <taxon>Sordariomycetes</taxon>
        <taxon>Hypocreomycetidae</taxon>
        <taxon>Glomerellales</taxon>
        <taxon>Glomerellaceae</taxon>
        <taxon>Colletotrichum</taxon>
    </lineage>
</organism>
<dbReference type="Pfam" id="PF07690">
    <property type="entry name" value="MFS_1"/>
    <property type="match status" value="1"/>
</dbReference>
<dbReference type="PROSITE" id="PS50850">
    <property type="entry name" value="MFS"/>
    <property type="match status" value="1"/>
</dbReference>
<evidence type="ECO:0000256" key="5">
    <source>
        <dbReference type="ARBA" id="ARBA00023136"/>
    </source>
</evidence>
<comment type="subcellular location">
    <subcellularLocation>
        <location evidence="1">Membrane</location>
        <topology evidence="1">Multi-pass membrane protein</topology>
    </subcellularLocation>
</comment>
<dbReference type="Proteomes" id="UP000176998">
    <property type="component" value="Unassembled WGS sequence"/>
</dbReference>
<proteinExistence type="predicted"/>
<evidence type="ECO:0000256" key="6">
    <source>
        <dbReference type="SAM" id="MobiDB-lite"/>
    </source>
</evidence>
<feature type="region of interest" description="Disordered" evidence="6">
    <location>
        <begin position="1"/>
        <end position="23"/>
    </location>
</feature>
<name>A0A1G4BAE7_9PEZI</name>
<keyword evidence="10" id="KW-1185">Reference proteome</keyword>
<evidence type="ECO:0000256" key="1">
    <source>
        <dbReference type="ARBA" id="ARBA00004141"/>
    </source>
</evidence>
<dbReference type="GO" id="GO:0022857">
    <property type="term" value="F:transmembrane transporter activity"/>
    <property type="evidence" value="ECO:0007669"/>
    <property type="project" value="InterPro"/>
</dbReference>
<keyword evidence="4 7" id="KW-1133">Transmembrane helix</keyword>
<feature type="transmembrane region" description="Helical" evidence="7">
    <location>
        <begin position="110"/>
        <end position="128"/>
    </location>
</feature>
<dbReference type="InterPro" id="IPR011701">
    <property type="entry name" value="MFS"/>
</dbReference>
<evidence type="ECO:0000256" key="2">
    <source>
        <dbReference type="ARBA" id="ARBA00022448"/>
    </source>
</evidence>
<keyword evidence="5 7" id="KW-0472">Membrane</keyword>
<keyword evidence="3 7" id="KW-0812">Transmembrane</keyword>